<dbReference type="InterPro" id="IPR013087">
    <property type="entry name" value="Znf_C2H2_type"/>
</dbReference>
<feature type="domain" description="C2H2-type" evidence="3">
    <location>
        <begin position="73"/>
        <end position="104"/>
    </location>
</feature>
<feature type="region of interest" description="Disordered" evidence="2">
    <location>
        <begin position="117"/>
        <end position="181"/>
    </location>
</feature>
<dbReference type="PANTHER" id="PTHR36167:SF3">
    <property type="entry name" value="C2H2 FINGER DOMAIN TRANSCRIPTION FACTOR (EUROFUNG)-RELATED"/>
    <property type="match status" value="1"/>
</dbReference>
<organism evidence="4 5">
    <name type="scientific">Ambrosiozyma monospora</name>
    <name type="common">Yeast</name>
    <name type="synonym">Endomycopsis monosporus</name>
    <dbReference type="NCBI Taxonomy" id="43982"/>
    <lineage>
        <taxon>Eukaryota</taxon>
        <taxon>Fungi</taxon>
        <taxon>Dikarya</taxon>
        <taxon>Ascomycota</taxon>
        <taxon>Saccharomycotina</taxon>
        <taxon>Pichiomycetes</taxon>
        <taxon>Pichiales</taxon>
        <taxon>Pichiaceae</taxon>
        <taxon>Ambrosiozyma</taxon>
    </lineage>
</organism>
<evidence type="ECO:0000259" key="3">
    <source>
        <dbReference type="PROSITE" id="PS50157"/>
    </source>
</evidence>
<dbReference type="AlphaFoldDB" id="A0A9W6YY54"/>
<accession>A0A9W6YY54</accession>
<dbReference type="PANTHER" id="PTHR36167">
    <property type="entry name" value="C2H2 FINGER DOMAIN TRANSCRIPTION FACTOR (EUROFUNG)-RELATED"/>
    <property type="match status" value="1"/>
</dbReference>
<evidence type="ECO:0000313" key="4">
    <source>
        <dbReference type="EMBL" id="GMG30292.1"/>
    </source>
</evidence>
<name>A0A9W6YY54_AMBMO</name>
<protein>
    <submittedName>
        <fullName evidence="4">Unnamed protein product</fullName>
    </submittedName>
</protein>
<keyword evidence="1" id="KW-0862">Zinc</keyword>
<dbReference type="GO" id="GO:0006355">
    <property type="term" value="P:regulation of DNA-templated transcription"/>
    <property type="evidence" value="ECO:0007669"/>
    <property type="project" value="InterPro"/>
</dbReference>
<dbReference type="EMBL" id="BSXU01001717">
    <property type="protein sequence ID" value="GMG30292.1"/>
    <property type="molecule type" value="Genomic_DNA"/>
</dbReference>
<sequence>MPTQTVMNVASVDSQYQQMPQKAGSFMYHNSMMMGRPQYATAPYCATSYYGIPPPIEPQKRKRKKSHEVERLYHCNFKDCKKAYGTLNHLNSHVVLQNHGPKRLPSEFKELREMLKKKRREEKARLRQQQQQQQKKANSLGNVENSPYKPQDLQQQQQQQQQQQSATIQIKPDASSPSDAVVALTYPNGNAYQTTTAGYYPSPSPPAQQQFMQPMYRQDYAIRQPSPTNANAAVNMNMNLNMNTINPATVPATVPVNNYYRDAPTLARYQMASPIRPMGVNVADNGVNFNGSFYVATDSKLRGQHA</sequence>
<evidence type="ECO:0000256" key="2">
    <source>
        <dbReference type="SAM" id="MobiDB-lite"/>
    </source>
</evidence>
<keyword evidence="1" id="KW-0479">Metal-binding</keyword>
<dbReference type="Proteomes" id="UP001165063">
    <property type="component" value="Unassembled WGS sequence"/>
</dbReference>
<dbReference type="InterPro" id="IPR039327">
    <property type="entry name" value="CON7-like"/>
</dbReference>
<dbReference type="PROSITE" id="PS00028">
    <property type="entry name" value="ZINC_FINGER_C2H2_1"/>
    <property type="match status" value="1"/>
</dbReference>
<dbReference type="GO" id="GO:0008270">
    <property type="term" value="F:zinc ion binding"/>
    <property type="evidence" value="ECO:0007669"/>
    <property type="project" value="UniProtKB-KW"/>
</dbReference>
<gene>
    <name evidence="4" type="ORF">Amon01_000383700</name>
</gene>
<dbReference type="OrthoDB" id="1939603at2759"/>
<evidence type="ECO:0000313" key="5">
    <source>
        <dbReference type="Proteomes" id="UP001165063"/>
    </source>
</evidence>
<keyword evidence="1" id="KW-0863">Zinc-finger</keyword>
<evidence type="ECO:0000256" key="1">
    <source>
        <dbReference type="PROSITE-ProRule" id="PRU00042"/>
    </source>
</evidence>
<proteinExistence type="predicted"/>
<keyword evidence="5" id="KW-1185">Reference proteome</keyword>
<comment type="caution">
    <text evidence="4">The sequence shown here is derived from an EMBL/GenBank/DDBJ whole genome shotgun (WGS) entry which is preliminary data.</text>
</comment>
<reference evidence="4" key="1">
    <citation type="submission" date="2023-04" db="EMBL/GenBank/DDBJ databases">
        <title>Ambrosiozyma monospora NBRC 1965.</title>
        <authorList>
            <person name="Ichikawa N."/>
            <person name="Sato H."/>
            <person name="Tonouchi N."/>
        </authorList>
    </citation>
    <scope>NUCLEOTIDE SEQUENCE</scope>
    <source>
        <strain evidence="4">NBRC 1965</strain>
    </source>
</reference>
<feature type="compositionally biased region" description="Low complexity" evidence="2">
    <location>
        <begin position="154"/>
        <end position="164"/>
    </location>
</feature>
<dbReference type="PROSITE" id="PS50157">
    <property type="entry name" value="ZINC_FINGER_C2H2_2"/>
    <property type="match status" value="1"/>
</dbReference>
<feature type="compositionally biased region" description="Low complexity" evidence="2">
    <location>
        <begin position="127"/>
        <end position="136"/>
    </location>
</feature>